<evidence type="ECO:0008006" key="3">
    <source>
        <dbReference type="Google" id="ProtNLM"/>
    </source>
</evidence>
<dbReference type="Proteomes" id="UP000000343">
    <property type="component" value="Chromosome"/>
</dbReference>
<gene>
    <name evidence="1" type="ordered locus">AciX9_0801</name>
</gene>
<dbReference type="HOGENOM" id="CLU_159325_2_1_0"/>
<evidence type="ECO:0000313" key="2">
    <source>
        <dbReference type="Proteomes" id="UP000000343"/>
    </source>
</evidence>
<dbReference type="InterPro" id="IPR041881">
    <property type="entry name" value="PqqD_sf"/>
</dbReference>
<name>E8X103_GRATM</name>
<dbReference type="EMBL" id="CP002480">
    <property type="protein sequence ID" value="ADW67869.1"/>
    <property type="molecule type" value="Genomic_DNA"/>
</dbReference>
<proteinExistence type="predicted"/>
<accession>E8X103</accession>
<dbReference type="Gene3D" id="1.10.10.1150">
    <property type="entry name" value="Coenzyme PQQ synthesis protein D (PqqD)"/>
    <property type="match status" value="1"/>
</dbReference>
<dbReference type="KEGG" id="acm:AciX9_0801"/>
<protein>
    <recommendedName>
        <fullName evidence="3">PqqD family protein</fullName>
    </recommendedName>
</protein>
<dbReference type="AlphaFoldDB" id="E8X103"/>
<dbReference type="InterPro" id="IPR008792">
    <property type="entry name" value="PQQD"/>
</dbReference>
<sequence length="89" mass="9840">MPTVWERRDCVSAQVEDSLVILDLETLVYHSLNSTASALWELLAEPKPEAALVEALCEQYEVSPEHCSVSVRGLLAQLEASKLVSEKTI</sequence>
<dbReference type="Pfam" id="PF05402">
    <property type="entry name" value="PqqD"/>
    <property type="match status" value="1"/>
</dbReference>
<keyword evidence="2" id="KW-1185">Reference proteome</keyword>
<dbReference type="STRING" id="1198114.AciX9_0801"/>
<dbReference type="PaxDb" id="1198114-AciX9_0801"/>
<evidence type="ECO:0000313" key="1">
    <source>
        <dbReference type="EMBL" id="ADW67869.1"/>
    </source>
</evidence>
<reference evidence="2" key="1">
    <citation type="submission" date="2011-01" db="EMBL/GenBank/DDBJ databases">
        <title>Complete sequence of chromosome of Acidobacterium sp. MP5ACTX9.</title>
        <authorList>
            <consortium name="US DOE Joint Genome Institute"/>
            <person name="Lucas S."/>
            <person name="Copeland A."/>
            <person name="Lapidus A."/>
            <person name="Cheng J.-F."/>
            <person name="Goodwin L."/>
            <person name="Pitluck S."/>
            <person name="Teshima H."/>
            <person name="Detter J.C."/>
            <person name="Han C."/>
            <person name="Tapia R."/>
            <person name="Land M."/>
            <person name="Hauser L."/>
            <person name="Kyrpides N."/>
            <person name="Ivanova N."/>
            <person name="Ovchinnikova G."/>
            <person name="Pagani I."/>
            <person name="Rawat S.R."/>
            <person name="Mannisto M."/>
            <person name="Haggblom M.M."/>
            <person name="Woyke T."/>
        </authorList>
    </citation>
    <scope>NUCLEOTIDE SEQUENCE [LARGE SCALE GENOMIC DNA]</scope>
    <source>
        <strain evidence="2">MP5ACTX9</strain>
    </source>
</reference>
<organism evidence="2">
    <name type="scientific">Granulicella tundricola (strain ATCC BAA-1859 / DSM 23138 / MP5ACTX9)</name>
    <dbReference type="NCBI Taxonomy" id="1198114"/>
    <lineage>
        <taxon>Bacteria</taxon>
        <taxon>Pseudomonadati</taxon>
        <taxon>Acidobacteriota</taxon>
        <taxon>Terriglobia</taxon>
        <taxon>Terriglobales</taxon>
        <taxon>Acidobacteriaceae</taxon>
        <taxon>Granulicella</taxon>
    </lineage>
</organism>